<evidence type="ECO:0000256" key="2">
    <source>
        <dbReference type="ARBA" id="ARBA00022723"/>
    </source>
</evidence>
<dbReference type="STRING" id="29539.SAMN02745716_0195"/>
<reference evidence="7" key="1">
    <citation type="submission" date="2016-10" db="EMBL/GenBank/DDBJ databases">
        <authorList>
            <person name="Varghese N."/>
            <person name="Submissions S."/>
        </authorList>
    </citation>
    <scope>NUCLEOTIDE SEQUENCE [LARGE SCALE GENOMIC DNA]</scope>
    <source>
        <strain evidence="7">ATCC 35263</strain>
    </source>
</reference>
<dbReference type="GO" id="GO:0016787">
    <property type="term" value="F:hydrolase activity"/>
    <property type="evidence" value="ECO:0007669"/>
    <property type="project" value="UniProtKB-KW"/>
</dbReference>
<dbReference type="InterPro" id="IPR023214">
    <property type="entry name" value="HAD_sf"/>
</dbReference>
<evidence type="ECO:0000256" key="1">
    <source>
        <dbReference type="ARBA" id="ARBA00009184"/>
    </source>
</evidence>
<sequence length="264" mass="29209">MPSERAAAFFDLDKTLLEGSSAFHFARAAFESGMLSRRQLARDLIANLRFRLRGSTDDQTEAVKRRVLEAIAGQRQRDLMRLGPRVLAAILPRLYPQMLAEAWSHQDAGRRVYIVTAASQELADTLANVLGFDGAIGMRAEVENGVYTGRTAGPFTYREGKAQAIRELAAREGIDLAASYAYSDSESDLPMLRVVGNPVAVNPDRELERIARSEGWRIMRFDKLLLRLRLAAAALLAAGVGTVAALFATRRRGRRRRLPVAVRA</sequence>
<protein>
    <submittedName>
        <fullName evidence="6">HAD-superfamily subfamily IB hydrolase, TIGR01490</fullName>
    </submittedName>
</protein>
<dbReference type="NCBIfam" id="TIGR01490">
    <property type="entry name" value="HAD-SF-IB-hyp1"/>
    <property type="match status" value="1"/>
</dbReference>
<gene>
    <name evidence="6" type="ORF">SAMN02745716_0195</name>
</gene>
<keyword evidence="3 6" id="KW-0378">Hydrolase</keyword>
<dbReference type="Pfam" id="PF12710">
    <property type="entry name" value="HAD"/>
    <property type="match status" value="1"/>
</dbReference>
<dbReference type="AlphaFoldDB" id="A0A1H6FHP3"/>
<dbReference type="GO" id="GO:0046872">
    <property type="term" value="F:metal ion binding"/>
    <property type="evidence" value="ECO:0007669"/>
    <property type="project" value="UniProtKB-KW"/>
</dbReference>
<dbReference type="SUPFAM" id="SSF56784">
    <property type="entry name" value="HAD-like"/>
    <property type="match status" value="1"/>
</dbReference>
<dbReference type="OrthoDB" id="25607at2"/>
<feature type="transmembrane region" description="Helical" evidence="5">
    <location>
        <begin position="228"/>
        <end position="248"/>
    </location>
</feature>
<dbReference type="InterPro" id="IPR036412">
    <property type="entry name" value="HAD-like_sf"/>
</dbReference>
<dbReference type="PANTHER" id="PTHR43344:SF13">
    <property type="entry name" value="PHOSPHATASE RV3661-RELATED"/>
    <property type="match status" value="1"/>
</dbReference>
<dbReference type="RefSeq" id="WP_093115406.1">
    <property type="nucleotide sequence ID" value="NZ_FNWJ01000001.1"/>
</dbReference>
<organism evidence="6 7">
    <name type="scientific">Thermoleophilum album</name>
    <dbReference type="NCBI Taxonomy" id="29539"/>
    <lineage>
        <taxon>Bacteria</taxon>
        <taxon>Bacillati</taxon>
        <taxon>Actinomycetota</taxon>
        <taxon>Thermoleophilia</taxon>
        <taxon>Thermoleophilales</taxon>
        <taxon>Thermoleophilaceae</taxon>
        <taxon>Thermoleophilum</taxon>
    </lineage>
</organism>
<dbReference type="EMBL" id="FNWJ01000001">
    <property type="protein sequence ID" value="SEH10346.1"/>
    <property type="molecule type" value="Genomic_DNA"/>
</dbReference>
<keyword evidence="5" id="KW-1133">Transmembrane helix</keyword>
<dbReference type="CDD" id="cd02612">
    <property type="entry name" value="HAD_PGPPase"/>
    <property type="match status" value="1"/>
</dbReference>
<accession>A0A1H6FHP3</accession>
<dbReference type="FunFam" id="3.40.50.1000:FF:000025">
    <property type="entry name" value="HAD hydrolase, family IB"/>
    <property type="match status" value="1"/>
</dbReference>
<dbReference type="InterPro" id="IPR006385">
    <property type="entry name" value="HAD_hydro_SerB1"/>
</dbReference>
<dbReference type="PANTHER" id="PTHR43344">
    <property type="entry name" value="PHOSPHOSERINE PHOSPHATASE"/>
    <property type="match status" value="1"/>
</dbReference>
<keyword evidence="7" id="KW-1185">Reference proteome</keyword>
<dbReference type="NCBIfam" id="TIGR01488">
    <property type="entry name" value="HAD-SF-IB"/>
    <property type="match status" value="1"/>
</dbReference>
<keyword evidence="4" id="KW-0460">Magnesium</keyword>
<dbReference type="Proteomes" id="UP000222056">
    <property type="component" value="Unassembled WGS sequence"/>
</dbReference>
<keyword evidence="5" id="KW-0472">Membrane</keyword>
<keyword evidence="5" id="KW-0812">Transmembrane</keyword>
<evidence type="ECO:0000256" key="5">
    <source>
        <dbReference type="SAM" id="Phobius"/>
    </source>
</evidence>
<dbReference type="Gene3D" id="1.20.1440.100">
    <property type="entry name" value="SG protein - dephosphorylation function"/>
    <property type="match status" value="1"/>
</dbReference>
<dbReference type="Gene3D" id="3.40.50.1000">
    <property type="entry name" value="HAD superfamily/HAD-like"/>
    <property type="match status" value="1"/>
</dbReference>
<comment type="similarity">
    <text evidence="1">Belongs to the HAD-like hydrolase superfamily. SerB family.</text>
</comment>
<dbReference type="InterPro" id="IPR050582">
    <property type="entry name" value="HAD-like_SerB"/>
</dbReference>
<evidence type="ECO:0000313" key="7">
    <source>
        <dbReference type="Proteomes" id="UP000222056"/>
    </source>
</evidence>
<evidence type="ECO:0000313" key="6">
    <source>
        <dbReference type="EMBL" id="SEH10346.1"/>
    </source>
</evidence>
<evidence type="ECO:0000256" key="4">
    <source>
        <dbReference type="ARBA" id="ARBA00022842"/>
    </source>
</evidence>
<keyword evidence="2" id="KW-0479">Metal-binding</keyword>
<proteinExistence type="inferred from homology"/>
<name>A0A1H6FHP3_THEAL</name>
<evidence type="ECO:0000256" key="3">
    <source>
        <dbReference type="ARBA" id="ARBA00022801"/>
    </source>
</evidence>